<dbReference type="Pfam" id="PF12019">
    <property type="entry name" value="GspH"/>
    <property type="match status" value="1"/>
</dbReference>
<evidence type="ECO:0000256" key="9">
    <source>
        <dbReference type="ARBA" id="ARBA00025772"/>
    </source>
</evidence>
<keyword evidence="8 12" id="KW-0472">Membrane</keyword>
<dbReference type="AlphaFoldDB" id="A0AA37T9F7"/>
<keyword evidence="5" id="KW-0997">Cell inner membrane</keyword>
<evidence type="ECO:0000256" key="8">
    <source>
        <dbReference type="ARBA" id="ARBA00023136"/>
    </source>
</evidence>
<reference evidence="14 15" key="1">
    <citation type="journal article" date="2014" name="Int. J. Syst. Evol. Microbiol.">
        <title>Complete genome sequence of Corynebacterium casei LMG S-19264T (=DSM 44701T), isolated from a smear-ripened cheese.</title>
        <authorList>
            <consortium name="US DOE Joint Genome Institute (JGI-PGF)"/>
            <person name="Walter F."/>
            <person name="Albersmeier A."/>
            <person name="Kalinowski J."/>
            <person name="Ruckert C."/>
        </authorList>
    </citation>
    <scope>NUCLEOTIDE SEQUENCE [LARGE SCALE GENOMIC DNA]</scope>
    <source>
        <strain evidence="14 15">NBRC 110095</strain>
    </source>
</reference>
<evidence type="ECO:0000256" key="1">
    <source>
        <dbReference type="ARBA" id="ARBA00004377"/>
    </source>
</evidence>
<evidence type="ECO:0000256" key="10">
    <source>
        <dbReference type="ARBA" id="ARBA00030775"/>
    </source>
</evidence>
<evidence type="ECO:0000259" key="13">
    <source>
        <dbReference type="Pfam" id="PF12019"/>
    </source>
</evidence>
<feature type="domain" description="General secretion pathway GspH" evidence="13">
    <location>
        <begin position="44"/>
        <end position="161"/>
    </location>
</feature>
<comment type="caution">
    <text evidence="14">The sequence shown here is derived from an EMBL/GenBank/DDBJ whole genome shotgun (WGS) entry which is preliminary data.</text>
</comment>
<proteinExistence type="inferred from homology"/>
<comment type="subcellular location">
    <subcellularLocation>
        <location evidence="1">Cell inner membrane</location>
        <topology evidence="1">Single-pass membrane protein</topology>
    </subcellularLocation>
</comment>
<evidence type="ECO:0000256" key="5">
    <source>
        <dbReference type="ARBA" id="ARBA00022519"/>
    </source>
</evidence>
<dbReference type="RefSeq" id="WP_232594833.1">
    <property type="nucleotide sequence ID" value="NZ_BSPD01000094.1"/>
</dbReference>
<accession>A0AA37T9F7</accession>
<evidence type="ECO:0000256" key="11">
    <source>
        <dbReference type="SAM" id="MobiDB-lite"/>
    </source>
</evidence>
<dbReference type="Gene3D" id="3.55.40.10">
    <property type="entry name" value="minor pseudopilin epsh domain"/>
    <property type="match status" value="1"/>
</dbReference>
<keyword evidence="6 12" id="KW-0812">Transmembrane</keyword>
<dbReference type="InterPro" id="IPR045584">
    <property type="entry name" value="Pilin-like"/>
</dbReference>
<dbReference type="GO" id="GO:0005886">
    <property type="term" value="C:plasma membrane"/>
    <property type="evidence" value="ECO:0007669"/>
    <property type="project" value="UniProtKB-SubCell"/>
</dbReference>
<dbReference type="GO" id="GO:0015628">
    <property type="term" value="P:protein secretion by the type II secretion system"/>
    <property type="evidence" value="ECO:0007669"/>
    <property type="project" value="InterPro"/>
</dbReference>
<comment type="similarity">
    <text evidence="9">Belongs to the GSP H family.</text>
</comment>
<dbReference type="EMBL" id="BSPD01000094">
    <property type="protein sequence ID" value="GLS27924.1"/>
    <property type="molecule type" value="Genomic_DNA"/>
</dbReference>
<organism evidence="14 15">
    <name type="scientific">Marinibactrum halimedae</name>
    <dbReference type="NCBI Taxonomy" id="1444977"/>
    <lineage>
        <taxon>Bacteria</taxon>
        <taxon>Pseudomonadati</taxon>
        <taxon>Pseudomonadota</taxon>
        <taxon>Gammaproteobacteria</taxon>
        <taxon>Cellvibrionales</taxon>
        <taxon>Cellvibrionaceae</taxon>
        <taxon>Marinibactrum</taxon>
    </lineage>
</organism>
<sequence>MKHQQGYTFIEIFFTLCIATILVSMALPSWSAFQDRNTQSISYNALLSAVNFARMQAISQGEHTTLCPKQTPNTCGTDWTNGILVFTDKNRNGSIDNAETPLREFTLSSKEHSLIWSSFQRKTYLTFTREGVTANQNGTFVYCPANKTPDLGWAMIINKAGRVYRGVDSNNNGIEERSNGKDIQCS</sequence>
<evidence type="ECO:0000256" key="3">
    <source>
        <dbReference type="ARBA" id="ARBA00022475"/>
    </source>
</evidence>
<dbReference type="InterPro" id="IPR022346">
    <property type="entry name" value="T2SS_GspH"/>
</dbReference>
<dbReference type="Proteomes" id="UP001156870">
    <property type="component" value="Unassembled WGS sequence"/>
</dbReference>
<gene>
    <name evidence="14" type="ORF">GCM10007877_36430</name>
</gene>
<evidence type="ECO:0000313" key="15">
    <source>
        <dbReference type="Proteomes" id="UP001156870"/>
    </source>
</evidence>
<dbReference type="GO" id="GO:0015627">
    <property type="term" value="C:type II protein secretion system complex"/>
    <property type="evidence" value="ECO:0007669"/>
    <property type="project" value="InterPro"/>
</dbReference>
<protein>
    <recommendedName>
        <fullName evidence="2">Type II secretion system protein H</fullName>
    </recommendedName>
    <alternativeName>
        <fullName evidence="10">General secretion pathway protein H</fullName>
    </alternativeName>
</protein>
<evidence type="ECO:0000256" key="2">
    <source>
        <dbReference type="ARBA" id="ARBA00021549"/>
    </source>
</evidence>
<name>A0AA37T9F7_9GAMM</name>
<evidence type="ECO:0000256" key="6">
    <source>
        <dbReference type="ARBA" id="ARBA00022692"/>
    </source>
</evidence>
<feature type="transmembrane region" description="Helical" evidence="12">
    <location>
        <begin position="12"/>
        <end position="33"/>
    </location>
</feature>
<keyword evidence="15" id="KW-1185">Reference proteome</keyword>
<keyword evidence="4" id="KW-0488">Methylation</keyword>
<keyword evidence="7 12" id="KW-1133">Transmembrane helix</keyword>
<dbReference type="SUPFAM" id="SSF54523">
    <property type="entry name" value="Pili subunits"/>
    <property type="match status" value="1"/>
</dbReference>
<evidence type="ECO:0000256" key="12">
    <source>
        <dbReference type="SAM" id="Phobius"/>
    </source>
</evidence>
<keyword evidence="3" id="KW-1003">Cell membrane</keyword>
<feature type="region of interest" description="Disordered" evidence="11">
    <location>
        <begin position="167"/>
        <end position="186"/>
    </location>
</feature>
<evidence type="ECO:0000256" key="4">
    <source>
        <dbReference type="ARBA" id="ARBA00022481"/>
    </source>
</evidence>
<evidence type="ECO:0000256" key="7">
    <source>
        <dbReference type="ARBA" id="ARBA00022989"/>
    </source>
</evidence>
<evidence type="ECO:0000313" key="14">
    <source>
        <dbReference type="EMBL" id="GLS27924.1"/>
    </source>
</evidence>